<evidence type="ECO:0000256" key="1">
    <source>
        <dbReference type="SAM" id="MobiDB-lite"/>
    </source>
</evidence>
<feature type="region of interest" description="Disordered" evidence="1">
    <location>
        <begin position="38"/>
        <end position="63"/>
    </location>
</feature>
<evidence type="ECO:0000313" key="4">
    <source>
        <dbReference type="Proteomes" id="UP001141552"/>
    </source>
</evidence>
<reference evidence="3" key="1">
    <citation type="submission" date="2022-02" db="EMBL/GenBank/DDBJ databases">
        <authorList>
            <person name="Henning P.M."/>
            <person name="McCubbin A.G."/>
            <person name="Shore J.S."/>
        </authorList>
    </citation>
    <scope>NUCLEOTIDE SEQUENCE</scope>
    <source>
        <strain evidence="3">F60SS</strain>
        <tissue evidence="3">Leaves</tissue>
    </source>
</reference>
<dbReference type="Proteomes" id="UP001141552">
    <property type="component" value="Unassembled WGS sequence"/>
</dbReference>
<dbReference type="AlphaFoldDB" id="A0A9Q0FKR4"/>
<gene>
    <name evidence="3" type="ORF">Tsubulata_004335</name>
</gene>
<sequence>MKLHYTDLSNTPSLHRCINTILPDEVYSLAAQSGIGVSFRSPTTPPTSSPPAPSASSSNLGSSLPHNIKRKVAAVALSQELLTNGHGRWKLEQVLHDALRLGDDQAEHHLDQHRRDTKLALLDSVESEVVLHVAGNVRADSLRDVYTGTIRSLRSVAKADSATRLEEPSQQRAWMQE</sequence>
<dbReference type="InterPro" id="IPR016040">
    <property type="entry name" value="NAD(P)-bd_dom"/>
</dbReference>
<dbReference type="Pfam" id="PF16363">
    <property type="entry name" value="GDP_Man_Dehyd"/>
    <property type="match status" value="1"/>
</dbReference>
<evidence type="ECO:0000259" key="2">
    <source>
        <dbReference type="Pfam" id="PF16363"/>
    </source>
</evidence>
<proteinExistence type="predicted"/>
<feature type="domain" description="NAD(P)-binding" evidence="2">
    <location>
        <begin position="1"/>
        <end position="43"/>
    </location>
</feature>
<dbReference type="Gene3D" id="3.40.50.720">
    <property type="entry name" value="NAD(P)-binding Rossmann-like Domain"/>
    <property type="match status" value="1"/>
</dbReference>
<organism evidence="3 4">
    <name type="scientific">Turnera subulata</name>
    <dbReference type="NCBI Taxonomy" id="218843"/>
    <lineage>
        <taxon>Eukaryota</taxon>
        <taxon>Viridiplantae</taxon>
        <taxon>Streptophyta</taxon>
        <taxon>Embryophyta</taxon>
        <taxon>Tracheophyta</taxon>
        <taxon>Spermatophyta</taxon>
        <taxon>Magnoliopsida</taxon>
        <taxon>eudicotyledons</taxon>
        <taxon>Gunneridae</taxon>
        <taxon>Pentapetalae</taxon>
        <taxon>rosids</taxon>
        <taxon>fabids</taxon>
        <taxon>Malpighiales</taxon>
        <taxon>Passifloraceae</taxon>
        <taxon>Turnera</taxon>
    </lineage>
</organism>
<dbReference type="EMBL" id="JAKUCV010004976">
    <property type="protein sequence ID" value="KAJ4833307.1"/>
    <property type="molecule type" value="Genomic_DNA"/>
</dbReference>
<keyword evidence="4" id="KW-1185">Reference proteome</keyword>
<accession>A0A9Q0FKR4</accession>
<name>A0A9Q0FKR4_9ROSI</name>
<evidence type="ECO:0000313" key="3">
    <source>
        <dbReference type="EMBL" id="KAJ4833307.1"/>
    </source>
</evidence>
<feature type="compositionally biased region" description="Pro residues" evidence="1">
    <location>
        <begin position="43"/>
        <end position="53"/>
    </location>
</feature>
<protein>
    <recommendedName>
        <fullName evidence="2">NAD(P)-binding domain-containing protein</fullName>
    </recommendedName>
</protein>
<reference evidence="3" key="2">
    <citation type="journal article" date="2023" name="Plants (Basel)">
        <title>Annotation of the Turnera subulata (Passifloraceae) Draft Genome Reveals the S-Locus Evolved after the Divergence of Turneroideae from Passifloroideae in a Stepwise Manner.</title>
        <authorList>
            <person name="Henning P.M."/>
            <person name="Roalson E.H."/>
            <person name="Mir W."/>
            <person name="McCubbin A.G."/>
            <person name="Shore J.S."/>
        </authorList>
    </citation>
    <scope>NUCLEOTIDE SEQUENCE</scope>
    <source>
        <strain evidence="3">F60SS</strain>
    </source>
</reference>
<comment type="caution">
    <text evidence="3">The sequence shown here is derived from an EMBL/GenBank/DDBJ whole genome shotgun (WGS) entry which is preliminary data.</text>
</comment>